<dbReference type="Gene3D" id="3.30.1740.10">
    <property type="entry name" value="Zinc finger, PARP-type"/>
    <property type="match status" value="2"/>
</dbReference>
<sequence>MSNPTSAASAASAAPDAQDAPTGESAIIPGGPVTGPEPSPLEVEPYTTMSAKRGDDDDDTPDYKLVHALSSYYVCQKASCKKEDVRIQKGELCFGTYFEYRGNYRGTFNWKFKHCLSNGVPQQIPGFDGLTEASQEQVRLAFEAGFVVDKTFVGEKDTGEEDGFKIEASPNSRAVCQNNGCKKRGLKVMKVYKHWTCVSANDLARISKYIAKEGVDEVIGFDSLSNPIKEKFMEAIKNGQVDASGSGKEAIFAAPEEPAKKKKKARKSEDFSGDEEYGPSASQKKVKNEVKEEEEGRKSRVMKAEAKTEAQEAEGSTRARVKIEIKEEGLDLTGVGVKAKAETEAQEHAPASSHEEVRDEVKEEEAGLDFEQRNIKPDIVGSSTLLPTPVSTAKVAPSQQEPTIKEAEHLIAGASKEQARISRSGRKVKASYKGL</sequence>
<dbReference type="OrthoDB" id="429950at2759"/>
<feature type="compositionally biased region" description="Basic and acidic residues" evidence="1">
    <location>
        <begin position="339"/>
        <end position="376"/>
    </location>
</feature>
<feature type="region of interest" description="Disordered" evidence="1">
    <location>
        <begin position="252"/>
        <end position="320"/>
    </location>
</feature>
<feature type="compositionally biased region" description="Low complexity" evidence="1">
    <location>
        <begin position="1"/>
        <end position="22"/>
    </location>
</feature>
<dbReference type="GO" id="GO:0008270">
    <property type="term" value="F:zinc ion binding"/>
    <property type="evidence" value="ECO:0007669"/>
    <property type="project" value="InterPro"/>
</dbReference>
<name>A0A6G1HG81_9PEZI</name>
<proteinExistence type="predicted"/>
<dbReference type="EMBL" id="ML977137">
    <property type="protein sequence ID" value="KAF1992165.1"/>
    <property type="molecule type" value="Genomic_DNA"/>
</dbReference>
<feature type="compositionally biased region" description="Basic residues" evidence="1">
    <location>
        <begin position="423"/>
        <end position="435"/>
    </location>
</feature>
<gene>
    <name evidence="2" type="ORF">K402DRAFT_458619</name>
</gene>
<reference evidence="2" key="1">
    <citation type="journal article" date="2020" name="Stud. Mycol.">
        <title>101 Dothideomycetes genomes: a test case for predicting lifestyles and emergence of pathogens.</title>
        <authorList>
            <person name="Haridas S."/>
            <person name="Albert R."/>
            <person name="Binder M."/>
            <person name="Bloem J."/>
            <person name="Labutti K."/>
            <person name="Salamov A."/>
            <person name="Andreopoulos B."/>
            <person name="Baker S."/>
            <person name="Barry K."/>
            <person name="Bills G."/>
            <person name="Bluhm B."/>
            <person name="Cannon C."/>
            <person name="Castanera R."/>
            <person name="Culley D."/>
            <person name="Daum C."/>
            <person name="Ezra D."/>
            <person name="Gonzalez J."/>
            <person name="Henrissat B."/>
            <person name="Kuo A."/>
            <person name="Liang C."/>
            <person name="Lipzen A."/>
            <person name="Lutzoni F."/>
            <person name="Magnuson J."/>
            <person name="Mondo S."/>
            <person name="Nolan M."/>
            <person name="Ohm R."/>
            <person name="Pangilinan J."/>
            <person name="Park H.-J."/>
            <person name="Ramirez L."/>
            <person name="Alfaro M."/>
            <person name="Sun H."/>
            <person name="Tritt A."/>
            <person name="Yoshinaga Y."/>
            <person name="Zwiers L.-H."/>
            <person name="Turgeon B."/>
            <person name="Goodwin S."/>
            <person name="Spatafora J."/>
            <person name="Crous P."/>
            <person name="Grigoriev I."/>
        </authorList>
    </citation>
    <scope>NUCLEOTIDE SEQUENCE</scope>
    <source>
        <strain evidence="2">CBS 113979</strain>
    </source>
</reference>
<dbReference type="SUPFAM" id="SSF57716">
    <property type="entry name" value="Glucocorticoid receptor-like (DNA-binding domain)"/>
    <property type="match status" value="1"/>
</dbReference>
<feature type="compositionally biased region" description="Basic and acidic residues" evidence="1">
    <location>
        <begin position="286"/>
        <end position="320"/>
    </location>
</feature>
<evidence type="ECO:0000313" key="2">
    <source>
        <dbReference type="EMBL" id="KAF1992165.1"/>
    </source>
</evidence>
<feature type="region of interest" description="Disordered" evidence="1">
    <location>
        <begin position="1"/>
        <end position="59"/>
    </location>
</feature>
<dbReference type="GO" id="GO:0003677">
    <property type="term" value="F:DNA binding"/>
    <property type="evidence" value="ECO:0007669"/>
    <property type="project" value="InterPro"/>
</dbReference>
<accession>A0A6G1HG81</accession>
<feature type="region of interest" description="Disordered" evidence="1">
    <location>
        <begin position="339"/>
        <end position="383"/>
    </location>
</feature>
<evidence type="ECO:0008006" key="4">
    <source>
        <dbReference type="Google" id="ProtNLM"/>
    </source>
</evidence>
<dbReference type="Proteomes" id="UP000800041">
    <property type="component" value="Unassembled WGS sequence"/>
</dbReference>
<dbReference type="AlphaFoldDB" id="A0A6G1HG81"/>
<protein>
    <recommendedName>
        <fullName evidence="4">PARP-type domain-containing protein</fullName>
    </recommendedName>
</protein>
<evidence type="ECO:0000313" key="3">
    <source>
        <dbReference type="Proteomes" id="UP000800041"/>
    </source>
</evidence>
<dbReference type="InterPro" id="IPR036957">
    <property type="entry name" value="Znf_PARP_sf"/>
</dbReference>
<keyword evidence="3" id="KW-1185">Reference proteome</keyword>
<feature type="region of interest" description="Disordered" evidence="1">
    <location>
        <begin position="415"/>
        <end position="435"/>
    </location>
</feature>
<evidence type="ECO:0000256" key="1">
    <source>
        <dbReference type="SAM" id="MobiDB-lite"/>
    </source>
</evidence>
<organism evidence="2 3">
    <name type="scientific">Aulographum hederae CBS 113979</name>
    <dbReference type="NCBI Taxonomy" id="1176131"/>
    <lineage>
        <taxon>Eukaryota</taxon>
        <taxon>Fungi</taxon>
        <taxon>Dikarya</taxon>
        <taxon>Ascomycota</taxon>
        <taxon>Pezizomycotina</taxon>
        <taxon>Dothideomycetes</taxon>
        <taxon>Pleosporomycetidae</taxon>
        <taxon>Aulographales</taxon>
        <taxon>Aulographaceae</taxon>
    </lineage>
</organism>